<dbReference type="Gene3D" id="3.30.565.10">
    <property type="entry name" value="Histidine kinase-like ATPase, C-terminal domain"/>
    <property type="match status" value="1"/>
</dbReference>
<dbReference type="InterPro" id="IPR005467">
    <property type="entry name" value="His_kinase_dom"/>
</dbReference>
<dbReference type="SMART" id="SM00388">
    <property type="entry name" value="HisKA"/>
    <property type="match status" value="1"/>
</dbReference>
<feature type="domain" description="Histidine kinase" evidence="7">
    <location>
        <begin position="245"/>
        <end position="464"/>
    </location>
</feature>
<dbReference type="EMBL" id="DVFW01000004">
    <property type="protein sequence ID" value="HIQ79744.1"/>
    <property type="molecule type" value="Genomic_DNA"/>
</dbReference>
<protein>
    <recommendedName>
        <fullName evidence="2">histidine kinase</fullName>
        <ecNumber evidence="2">2.7.13.3</ecNumber>
    </recommendedName>
</protein>
<evidence type="ECO:0000313" key="9">
    <source>
        <dbReference type="Proteomes" id="UP000886787"/>
    </source>
</evidence>
<dbReference type="EC" id="2.7.13.3" evidence="2"/>
<dbReference type="AlphaFoldDB" id="A0A9D1CU50"/>
<dbReference type="PANTHER" id="PTHR43547:SF2">
    <property type="entry name" value="HYBRID SIGNAL TRANSDUCTION HISTIDINE KINASE C"/>
    <property type="match status" value="1"/>
</dbReference>
<dbReference type="SUPFAM" id="SSF47384">
    <property type="entry name" value="Homodimeric domain of signal transducing histidine kinase"/>
    <property type="match status" value="1"/>
</dbReference>
<dbReference type="CDD" id="cd00082">
    <property type="entry name" value="HisKA"/>
    <property type="match status" value="1"/>
</dbReference>
<evidence type="ECO:0000259" key="7">
    <source>
        <dbReference type="PROSITE" id="PS50109"/>
    </source>
</evidence>
<accession>A0A9D1CU50</accession>
<sequence length="465" mass="52237">MKSTFKLIRRFVKILLFSFIGLFILNILLLILVFFQSESNAGGWEAAEQLGSELLETESGKYTLSEKGREILQQRNAWAILVENGTGDVIWQSENLPEGVPLHYTAADLSYYTRGYIEDYPTTTAAFGDDLIFMGHPKDVYWKHMWPAFDYQLIADAPKIVLLFLAVNFLAILLIYFVSTSGVLKSVRPIVAGIEDLPEGKEVYIKEKGLLSELAAAINRGSEKLMRQDCELRKKEAARANWISGVSHDIRTPLSMVLGYAGQLEENSTLSEEDRKKASIIQKQGLKIKNLINDLNLSSKLEYNMQPLQPVPVNLVAVARKCAVDFINADLNGKYPLEWRTSDNLPPCIIQGDKNLLHRAVNNLLHNAQTHNPNGCHITLEVRNEEAQRCIIVSDDGVGITDEQLEKLRSTPHYMMSDHGTTEPRHGLGLLIVQQIMHTHGGTVLFDHGINRGFAVTMLFPKKIQ</sequence>
<evidence type="ECO:0000256" key="5">
    <source>
        <dbReference type="ARBA" id="ARBA00023012"/>
    </source>
</evidence>
<dbReference type="PROSITE" id="PS50109">
    <property type="entry name" value="HIS_KIN"/>
    <property type="match status" value="1"/>
</dbReference>
<evidence type="ECO:0000313" key="8">
    <source>
        <dbReference type="EMBL" id="HIQ79744.1"/>
    </source>
</evidence>
<dbReference type="InterPro" id="IPR003661">
    <property type="entry name" value="HisK_dim/P_dom"/>
</dbReference>
<keyword evidence="5" id="KW-0902">Two-component regulatory system</keyword>
<keyword evidence="6" id="KW-1133">Transmembrane helix</keyword>
<dbReference type="Pfam" id="PF02518">
    <property type="entry name" value="HATPase_c"/>
    <property type="match status" value="1"/>
</dbReference>
<comment type="caution">
    <text evidence="8">The sequence shown here is derived from an EMBL/GenBank/DDBJ whole genome shotgun (WGS) entry which is preliminary data.</text>
</comment>
<proteinExistence type="predicted"/>
<dbReference type="Pfam" id="PF00512">
    <property type="entry name" value="HisKA"/>
    <property type="match status" value="1"/>
</dbReference>
<gene>
    <name evidence="8" type="ORF">IAD32_00475</name>
</gene>
<reference evidence="8" key="2">
    <citation type="journal article" date="2021" name="PeerJ">
        <title>Extensive microbial diversity within the chicken gut microbiome revealed by metagenomics and culture.</title>
        <authorList>
            <person name="Gilroy R."/>
            <person name="Ravi A."/>
            <person name="Getino M."/>
            <person name="Pursley I."/>
            <person name="Horton D.L."/>
            <person name="Alikhan N.F."/>
            <person name="Baker D."/>
            <person name="Gharbi K."/>
            <person name="Hall N."/>
            <person name="Watson M."/>
            <person name="Adriaenssens E.M."/>
            <person name="Foster-Nyarko E."/>
            <person name="Jarju S."/>
            <person name="Secka A."/>
            <person name="Antonio M."/>
            <person name="Oren A."/>
            <person name="Chaudhuri R.R."/>
            <person name="La Ragione R."/>
            <person name="Hildebrand F."/>
            <person name="Pallen M.J."/>
        </authorList>
    </citation>
    <scope>NUCLEOTIDE SEQUENCE</scope>
    <source>
        <strain evidence="8">ChiSjej1B19-3389</strain>
    </source>
</reference>
<dbReference type="PANTHER" id="PTHR43547">
    <property type="entry name" value="TWO-COMPONENT HISTIDINE KINASE"/>
    <property type="match status" value="1"/>
</dbReference>
<keyword evidence="4 8" id="KW-0418">Kinase</keyword>
<feature type="transmembrane region" description="Helical" evidence="6">
    <location>
        <begin position="160"/>
        <end position="178"/>
    </location>
</feature>
<dbReference type="SUPFAM" id="SSF55874">
    <property type="entry name" value="ATPase domain of HSP90 chaperone/DNA topoisomerase II/histidine kinase"/>
    <property type="match status" value="1"/>
</dbReference>
<dbReference type="InterPro" id="IPR003594">
    <property type="entry name" value="HATPase_dom"/>
</dbReference>
<dbReference type="SMART" id="SM00387">
    <property type="entry name" value="HATPase_c"/>
    <property type="match status" value="1"/>
</dbReference>
<dbReference type="GO" id="GO:0000155">
    <property type="term" value="F:phosphorelay sensor kinase activity"/>
    <property type="evidence" value="ECO:0007669"/>
    <property type="project" value="InterPro"/>
</dbReference>
<keyword evidence="3" id="KW-0597">Phosphoprotein</keyword>
<evidence type="ECO:0000256" key="3">
    <source>
        <dbReference type="ARBA" id="ARBA00022553"/>
    </source>
</evidence>
<evidence type="ECO:0000256" key="6">
    <source>
        <dbReference type="SAM" id="Phobius"/>
    </source>
</evidence>
<evidence type="ECO:0000256" key="4">
    <source>
        <dbReference type="ARBA" id="ARBA00022777"/>
    </source>
</evidence>
<dbReference type="InterPro" id="IPR036890">
    <property type="entry name" value="HATPase_C_sf"/>
</dbReference>
<evidence type="ECO:0000256" key="2">
    <source>
        <dbReference type="ARBA" id="ARBA00012438"/>
    </source>
</evidence>
<comment type="catalytic activity">
    <reaction evidence="1">
        <text>ATP + protein L-histidine = ADP + protein N-phospho-L-histidine.</text>
        <dbReference type="EC" id="2.7.13.3"/>
    </reaction>
</comment>
<reference evidence="8" key="1">
    <citation type="submission" date="2020-10" db="EMBL/GenBank/DDBJ databases">
        <authorList>
            <person name="Gilroy R."/>
        </authorList>
    </citation>
    <scope>NUCLEOTIDE SEQUENCE</scope>
    <source>
        <strain evidence="8">ChiSjej1B19-3389</strain>
    </source>
</reference>
<feature type="transmembrane region" description="Helical" evidence="6">
    <location>
        <begin position="12"/>
        <end position="35"/>
    </location>
</feature>
<name>A0A9D1CU50_9FIRM</name>
<organism evidence="8 9">
    <name type="scientific">Candidatus Scatavimonas merdigallinarum</name>
    <dbReference type="NCBI Taxonomy" id="2840914"/>
    <lineage>
        <taxon>Bacteria</taxon>
        <taxon>Bacillati</taxon>
        <taxon>Bacillota</taxon>
        <taxon>Clostridia</taxon>
        <taxon>Eubacteriales</taxon>
        <taxon>Oscillospiraceae</taxon>
        <taxon>Oscillospiraceae incertae sedis</taxon>
        <taxon>Candidatus Scatavimonas</taxon>
    </lineage>
</organism>
<dbReference type="Proteomes" id="UP000886787">
    <property type="component" value="Unassembled WGS sequence"/>
</dbReference>
<evidence type="ECO:0000256" key="1">
    <source>
        <dbReference type="ARBA" id="ARBA00000085"/>
    </source>
</evidence>
<keyword evidence="6" id="KW-0472">Membrane</keyword>
<dbReference type="Gene3D" id="1.10.287.130">
    <property type="match status" value="1"/>
</dbReference>
<keyword evidence="4 8" id="KW-0808">Transferase</keyword>
<dbReference type="InterPro" id="IPR036097">
    <property type="entry name" value="HisK_dim/P_sf"/>
</dbReference>
<dbReference type="CDD" id="cd00075">
    <property type="entry name" value="HATPase"/>
    <property type="match status" value="1"/>
</dbReference>
<keyword evidence="6" id="KW-0812">Transmembrane</keyword>